<dbReference type="EMBL" id="JAEAOA010002127">
    <property type="protein sequence ID" value="KAK3576048.1"/>
    <property type="molecule type" value="Genomic_DNA"/>
</dbReference>
<comment type="caution">
    <text evidence="1">The sequence shown here is derived from an EMBL/GenBank/DDBJ whole genome shotgun (WGS) entry which is preliminary data.</text>
</comment>
<evidence type="ECO:0000313" key="2">
    <source>
        <dbReference type="Proteomes" id="UP001195483"/>
    </source>
</evidence>
<gene>
    <name evidence="1" type="ORF">CHS0354_036327</name>
</gene>
<reference evidence="1" key="1">
    <citation type="journal article" date="2021" name="Genome Biol. Evol.">
        <title>A High-Quality Reference Genome for a Parasitic Bivalve with Doubly Uniparental Inheritance (Bivalvia: Unionida).</title>
        <authorList>
            <person name="Smith C.H."/>
        </authorList>
    </citation>
    <scope>NUCLEOTIDE SEQUENCE</scope>
    <source>
        <strain evidence="1">CHS0354</strain>
    </source>
</reference>
<proteinExistence type="predicted"/>
<keyword evidence="2" id="KW-1185">Reference proteome</keyword>
<evidence type="ECO:0000313" key="1">
    <source>
        <dbReference type="EMBL" id="KAK3576048.1"/>
    </source>
</evidence>
<sequence>MPTTMSVLTAAKVPSNTEEMHTLPSLDIRDIRHGLEMTADISELTNAETVATPTINVTITKKKIRRSEVTDTDYNGLKLSCVSSLTNAVLEKARATAQRNVLVSEPSVVLVPTAEWSAQGLDFYDTEEDRYLKCSFPIAQCRKRTLDFCTPSTSKKRRVSNLSEECRGIPLTKLRGLPIMIHQLDLA</sequence>
<reference evidence="1" key="2">
    <citation type="journal article" date="2021" name="Genome Biol. Evol.">
        <title>Developing a high-quality reference genome for a parasitic bivalve with doubly uniparental inheritance (Bivalvia: Unionida).</title>
        <authorList>
            <person name="Smith C.H."/>
        </authorList>
    </citation>
    <scope>NUCLEOTIDE SEQUENCE</scope>
    <source>
        <strain evidence="1">CHS0354</strain>
        <tissue evidence="1">Mantle</tissue>
    </source>
</reference>
<organism evidence="1 2">
    <name type="scientific">Potamilus streckersoni</name>
    <dbReference type="NCBI Taxonomy" id="2493646"/>
    <lineage>
        <taxon>Eukaryota</taxon>
        <taxon>Metazoa</taxon>
        <taxon>Spiralia</taxon>
        <taxon>Lophotrochozoa</taxon>
        <taxon>Mollusca</taxon>
        <taxon>Bivalvia</taxon>
        <taxon>Autobranchia</taxon>
        <taxon>Heteroconchia</taxon>
        <taxon>Palaeoheterodonta</taxon>
        <taxon>Unionida</taxon>
        <taxon>Unionoidea</taxon>
        <taxon>Unionidae</taxon>
        <taxon>Ambleminae</taxon>
        <taxon>Lampsilini</taxon>
        <taxon>Potamilus</taxon>
    </lineage>
</organism>
<name>A0AAE0RMD0_9BIVA</name>
<dbReference type="AlphaFoldDB" id="A0AAE0RMD0"/>
<reference evidence="1" key="3">
    <citation type="submission" date="2023-05" db="EMBL/GenBank/DDBJ databases">
        <authorList>
            <person name="Smith C.H."/>
        </authorList>
    </citation>
    <scope>NUCLEOTIDE SEQUENCE</scope>
    <source>
        <strain evidence="1">CHS0354</strain>
        <tissue evidence="1">Mantle</tissue>
    </source>
</reference>
<protein>
    <submittedName>
        <fullName evidence="1">Uncharacterized protein</fullName>
    </submittedName>
</protein>
<accession>A0AAE0RMD0</accession>
<dbReference type="Proteomes" id="UP001195483">
    <property type="component" value="Unassembled WGS sequence"/>
</dbReference>